<feature type="binding site" evidence="2">
    <location>
        <position position="204"/>
    </location>
    <ligand>
        <name>Zn(2+)</name>
        <dbReference type="ChEBI" id="CHEBI:29105"/>
        <note>catalytic</note>
    </ligand>
</feature>
<dbReference type="Proteomes" id="UP000230423">
    <property type="component" value="Unassembled WGS sequence"/>
</dbReference>
<feature type="binding site" evidence="2">
    <location>
        <position position="200"/>
    </location>
    <ligand>
        <name>Zn(2+)</name>
        <dbReference type="ChEBI" id="CHEBI:29105"/>
        <note>catalytic</note>
    </ligand>
</feature>
<dbReference type="Gene3D" id="3.40.390.10">
    <property type="entry name" value="Collagenase (Catalytic Domain)"/>
    <property type="match status" value="1"/>
</dbReference>
<dbReference type="CDD" id="cd04280">
    <property type="entry name" value="ZnMc_astacin_like"/>
    <property type="match status" value="1"/>
</dbReference>
<keyword evidence="6" id="KW-1185">Reference proteome</keyword>
<dbReference type="Pfam" id="PF01400">
    <property type="entry name" value="Astacin"/>
    <property type="match status" value="1"/>
</dbReference>
<feature type="signal peptide" evidence="3">
    <location>
        <begin position="1"/>
        <end position="16"/>
    </location>
</feature>
<feature type="binding site" evidence="2">
    <location>
        <position position="210"/>
    </location>
    <ligand>
        <name>Zn(2+)</name>
        <dbReference type="ChEBI" id="CHEBI:29105"/>
        <note>catalytic</note>
    </ligand>
</feature>
<evidence type="ECO:0000313" key="5">
    <source>
        <dbReference type="EMBL" id="PIO63908.1"/>
    </source>
</evidence>
<dbReference type="OrthoDB" id="291007at2759"/>
<dbReference type="EC" id="3.4.24.-" evidence="3"/>
<dbReference type="GO" id="GO:0006508">
    <property type="term" value="P:proteolysis"/>
    <property type="evidence" value="ECO:0007669"/>
    <property type="project" value="UniProtKB-KW"/>
</dbReference>
<proteinExistence type="predicted"/>
<dbReference type="PROSITE" id="PS51864">
    <property type="entry name" value="ASTACIN"/>
    <property type="match status" value="1"/>
</dbReference>
<keyword evidence="2 3" id="KW-0378">Hydrolase</keyword>
<dbReference type="InterPro" id="IPR006026">
    <property type="entry name" value="Peptidase_Metallo"/>
</dbReference>
<dbReference type="SUPFAM" id="SSF55486">
    <property type="entry name" value="Metalloproteases ('zincins'), catalytic domain"/>
    <property type="match status" value="1"/>
</dbReference>
<dbReference type="PRINTS" id="PR00480">
    <property type="entry name" value="ASTACIN"/>
</dbReference>
<feature type="active site" evidence="2">
    <location>
        <position position="201"/>
    </location>
</feature>
<organism evidence="5 6">
    <name type="scientific">Teladorsagia circumcincta</name>
    <name type="common">Brown stomach worm</name>
    <name type="synonym">Ostertagia circumcincta</name>
    <dbReference type="NCBI Taxonomy" id="45464"/>
    <lineage>
        <taxon>Eukaryota</taxon>
        <taxon>Metazoa</taxon>
        <taxon>Ecdysozoa</taxon>
        <taxon>Nematoda</taxon>
        <taxon>Chromadorea</taxon>
        <taxon>Rhabditida</taxon>
        <taxon>Rhabditina</taxon>
        <taxon>Rhabditomorpha</taxon>
        <taxon>Strongyloidea</taxon>
        <taxon>Trichostrongylidae</taxon>
        <taxon>Teladorsagia</taxon>
    </lineage>
</organism>
<dbReference type="GO" id="GO:0004222">
    <property type="term" value="F:metalloendopeptidase activity"/>
    <property type="evidence" value="ECO:0007669"/>
    <property type="project" value="UniProtKB-UniRule"/>
</dbReference>
<dbReference type="InterPro" id="IPR001506">
    <property type="entry name" value="Peptidase_M12A"/>
</dbReference>
<dbReference type="InterPro" id="IPR024079">
    <property type="entry name" value="MetalloPept_cat_dom_sf"/>
</dbReference>
<gene>
    <name evidence="5" type="ORF">TELCIR_14478</name>
</gene>
<dbReference type="PANTHER" id="PTHR10127:SF793">
    <property type="entry name" value="ZINC METALLOPROTEINASE NAS-31"/>
    <property type="match status" value="1"/>
</dbReference>
<keyword evidence="2 3" id="KW-0482">Metalloprotease</keyword>
<feature type="domain" description="Peptidase M12A" evidence="4">
    <location>
        <begin position="104"/>
        <end position="306"/>
    </location>
</feature>
<evidence type="ECO:0000256" key="1">
    <source>
        <dbReference type="ARBA" id="ARBA00023157"/>
    </source>
</evidence>
<keyword evidence="2 3" id="KW-0645">Protease</keyword>
<evidence type="ECO:0000259" key="4">
    <source>
        <dbReference type="PROSITE" id="PS51864"/>
    </source>
</evidence>
<dbReference type="EMBL" id="KZ350407">
    <property type="protein sequence ID" value="PIO63908.1"/>
    <property type="molecule type" value="Genomic_DNA"/>
</dbReference>
<evidence type="ECO:0000313" key="6">
    <source>
        <dbReference type="Proteomes" id="UP000230423"/>
    </source>
</evidence>
<keyword evidence="3" id="KW-0732">Signal</keyword>
<dbReference type="AlphaFoldDB" id="A0A2G9U149"/>
<dbReference type="GO" id="GO:0008270">
    <property type="term" value="F:zinc ion binding"/>
    <property type="evidence" value="ECO:0007669"/>
    <property type="project" value="UniProtKB-UniRule"/>
</dbReference>
<dbReference type="PANTHER" id="PTHR10127">
    <property type="entry name" value="DISCOIDIN, CUB, EGF, LAMININ , AND ZINC METALLOPROTEASE DOMAIN CONTAINING"/>
    <property type="match status" value="1"/>
</dbReference>
<keyword evidence="1" id="KW-1015">Disulfide bond</keyword>
<accession>A0A2G9U149</accession>
<protein>
    <recommendedName>
        <fullName evidence="3">Metalloendopeptidase</fullName>
        <ecNumber evidence="3">3.4.24.-</ecNumber>
    </recommendedName>
</protein>
<evidence type="ECO:0000256" key="3">
    <source>
        <dbReference type="RuleBase" id="RU361183"/>
    </source>
</evidence>
<reference evidence="5 6" key="1">
    <citation type="submission" date="2015-09" db="EMBL/GenBank/DDBJ databases">
        <title>Draft genome of the parasitic nematode Teladorsagia circumcincta isolate WARC Sus (inbred).</title>
        <authorList>
            <person name="Mitreva M."/>
        </authorList>
    </citation>
    <scope>NUCLEOTIDE SEQUENCE [LARGE SCALE GENOMIC DNA]</scope>
    <source>
        <strain evidence="5 6">S</strain>
    </source>
</reference>
<dbReference type="SMART" id="SM00235">
    <property type="entry name" value="ZnMc"/>
    <property type="match status" value="1"/>
</dbReference>
<evidence type="ECO:0000256" key="2">
    <source>
        <dbReference type="PROSITE-ProRule" id="PRU01211"/>
    </source>
</evidence>
<comment type="cofactor">
    <cofactor evidence="2 3">
        <name>Zn(2+)</name>
        <dbReference type="ChEBI" id="CHEBI:29105"/>
    </cofactor>
    <text evidence="2 3">Binds 1 zinc ion per subunit.</text>
</comment>
<keyword evidence="2 3" id="KW-0479">Metal-binding</keyword>
<keyword evidence="2 3" id="KW-0862">Zinc</keyword>
<name>A0A2G9U149_TELCI</name>
<dbReference type="InterPro" id="IPR034035">
    <property type="entry name" value="Astacin-like_dom"/>
</dbReference>
<comment type="caution">
    <text evidence="2">Lacks conserved residue(s) required for the propagation of feature annotation.</text>
</comment>
<feature type="chain" id="PRO_5013423053" description="Metalloendopeptidase" evidence="3">
    <location>
        <begin position="17"/>
        <end position="312"/>
    </location>
</feature>
<sequence>MEAPMLVLLLSACVSAELPNLTSLRENEPFEKLELHKREAPDNVLPKEDSIEEVNAKSGVADGLFQGDIVLTKLYCQNKACTFVSREQKERIAANMRGARFRRQAFNDKGWPARKWSNGIAYMLYLDDEKTKTAFQKAAKLWMENTCINFTEYKTKPPTDFLYVIGGDDGCKSNVGRNKDPGPQELALGQGCGTIGHAAHEIGHTLGLFHTHTRHDRDDFIKINEKNIKPFWRDQFDVQTTETNNNYDLTYDYGSIMHYAAESDVVSVDRKQPVMEAIDGNYTETLGSDIISFYDLLIMNTLYDCIGKTYDM</sequence>